<dbReference type="Pfam" id="PF04344">
    <property type="entry name" value="CheZ"/>
    <property type="match status" value="1"/>
</dbReference>
<evidence type="ECO:0000256" key="4">
    <source>
        <dbReference type="ARBA" id="ARBA00022490"/>
    </source>
</evidence>
<dbReference type="AlphaFoldDB" id="A0A261RXA7"/>
<reference evidence="14" key="1">
    <citation type="submission" date="2017-05" db="EMBL/GenBank/DDBJ databases">
        <title>Complete and WGS of Bordetella genogroups.</title>
        <authorList>
            <person name="Spilker T."/>
            <person name="Lipuma J."/>
        </authorList>
    </citation>
    <scope>NUCLEOTIDE SEQUENCE [LARGE SCALE GENOMIC DNA]</scope>
    <source>
        <strain evidence="14">AU16122</strain>
    </source>
</reference>
<evidence type="ECO:0000256" key="3">
    <source>
        <dbReference type="ARBA" id="ARBA00018484"/>
    </source>
</evidence>
<feature type="region of interest" description="Disordered" evidence="12">
    <location>
        <begin position="180"/>
        <end position="199"/>
    </location>
</feature>
<comment type="similarity">
    <text evidence="2 10">Belongs to the CheZ family.</text>
</comment>
<dbReference type="SUPFAM" id="SSF75708">
    <property type="entry name" value="Chemotaxis phosphatase CheZ"/>
    <property type="match status" value="1"/>
</dbReference>
<comment type="function">
    <text evidence="10">Plays an important role in bacterial chemotaxis signal transduction pathway by accelerating the dephosphorylation of phosphorylated CheY (CheY-P).</text>
</comment>
<dbReference type="GO" id="GO:0005737">
    <property type="term" value="C:cytoplasm"/>
    <property type="evidence" value="ECO:0007669"/>
    <property type="project" value="UniProtKB-SubCell"/>
</dbReference>
<evidence type="ECO:0000256" key="11">
    <source>
        <dbReference type="PIRSR" id="PIRSR002884-1"/>
    </source>
</evidence>
<proteinExistence type="inferred from homology"/>
<dbReference type="GO" id="GO:0097588">
    <property type="term" value="P:archaeal or bacterial-type flagellum-dependent cell motility"/>
    <property type="evidence" value="ECO:0007669"/>
    <property type="project" value="UniProtKB-KW"/>
</dbReference>
<evidence type="ECO:0000256" key="2">
    <source>
        <dbReference type="ARBA" id="ARBA00005908"/>
    </source>
</evidence>
<name>A0A261RXA7_9BORD</name>
<evidence type="ECO:0000313" key="14">
    <source>
        <dbReference type="Proteomes" id="UP000216020"/>
    </source>
</evidence>
<keyword evidence="14" id="KW-1185">Reference proteome</keyword>
<dbReference type="GO" id="GO:0050920">
    <property type="term" value="P:regulation of chemotaxis"/>
    <property type="evidence" value="ECO:0007669"/>
    <property type="project" value="InterPro"/>
</dbReference>
<dbReference type="PANTHER" id="PTHR43693">
    <property type="entry name" value="PROTEIN PHOSPHATASE CHEZ"/>
    <property type="match status" value="1"/>
</dbReference>
<protein>
    <recommendedName>
        <fullName evidence="3 10">Protein phosphatase CheZ</fullName>
        <ecNumber evidence="10">3.1.3.-</ecNumber>
    </recommendedName>
    <alternativeName>
        <fullName evidence="9 10">Chemotaxis protein CheZ</fullName>
    </alternativeName>
</protein>
<dbReference type="Gene3D" id="1.10.287.500">
    <property type="entry name" value="Helix hairpin bin"/>
    <property type="match status" value="1"/>
</dbReference>
<dbReference type="GO" id="GO:0006935">
    <property type="term" value="P:chemotaxis"/>
    <property type="evidence" value="ECO:0007669"/>
    <property type="project" value="UniProtKB-KW"/>
</dbReference>
<dbReference type="EMBL" id="NEVM01000005">
    <property type="protein sequence ID" value="OZI29726.1"/>
    <property type="molecule type" value="Genomic_DNA"/>
</dbReference>
<gene>
    <name evidence="13" type="ORF">CAL29_16480</name>
</gene>
<evidence type="ECO:0000256" key="7">
    <source>
        <dbReference type="ARBA" id="ARBA00022801"/>
    </source>
</evidence>
<evidence type="ECO:0000256" key="10">
    <source>
        <dbReference type="PIRNR" id="PIRNR002884"/>
    </source>
</evidence>
<evidence type="ECO:0000256" key="8">
    <source>
        <dbReference type="ARBA" id="ARBA00022912"/>
    </source>
</evidence>
<evidence type="ECO:0000256" key="12">
    <source>
        <dbReference type="SAM" id="MobiDB-lite"/>
    </source>
</evidence>
<dbReference type="OrthoDB" id="9773007at2"/>
<keyword evidence="7 10" id="KW-0378">Hydrolase</keyword>
<dbReference type="InterPro" id="IPR007439">
    <property type="entry name" value="Chemotax_Pase_CheZ"/>
</dbReference>
<organism evidence="13 14">
    <name type="scientific">Bordetella genomosp. 10</name>
    <dbReference type="NCBI Taxonomy" id="1416804"/>
    <lineage>
        <taxon>Bacteria</taxon>
        <taxon>Pseudomonadati</taxon>
        <taxon>Pseudomonadota</taxon>
        <taxon>Betaproteobacteria</taxon>
        <taxon>Burkholderiales</taxon>
        <taxon>Alcaligenaceae</taxon>
        <taxon>Bordetella</taxon>
    </lineage>
</organism>
<evidence type="ECO:0000313" key="13">
    <source>
        <dbReference type="EMBL" id="OZI29726.1"/>
    </source>
</evidence>
<dbReference type="EC" id="3.1.3.-" evidence="10"/>
<keyword evidence="5 10" id="KW-0145">Chemotaxis</keyword>
<keyword evidence="4 10" id="KW-0963">Cytoplasm</keyword>
<keyword evidence="6 10" id="KW-0283">Flagellar rotation</keyword>
<sequence>MESTESTQVQTPNGDPTDLIHRIASLTRMLRDSMRELGLDQAIKDAAQAIPDARDRLRYVAQMTEQAANRVLNAIDQAQPVQEDLARNAKQLDSRWNEWFDQPLELPQARELVKDTRAFLQSVPAQTQVTQSKLMEIMMAQDFQDLTGQVIMRMMDVVGAIERELLQVLLDSVPTEKRDEANSLLNGPQVNPEGKPDVVTSQDQVDDLLASLGF</sequence>
<evidence type="ECO:0000256" key="1">
    <source>
        <dbReference type="ARBA" id="ARBA00004496"/>
    </source>
</evidence>
<dbReference type="Proteomes" id="UP000216020">
    <property type="component" value="Unassembled WGS sequence"/>
</dbReference>
<dbReference type="GO" id="GO:0009288">
    <property type="term" value="C:bacterial-type flagellum"/>
    <property type="evidence" value="ECO:0007669"/>
    <property type="project" value="InterPro"/>
</dbReference>
<evidence type="ECO:0000256" key="5">
    <source>
        <dbReference type="ARBA" id="ARBA00022500"/>
    </source>
</evidence>
<evidence type="ECO:0000256" key="6">
    <source>
        <dbReference type="ARBA" id="ARBA00022779"/>
    </source>
</evidence>
<dbReference type="InterPro" id="IPR050992">
    <property type="entry name" value="CheZ_family_phosphatases"/>
</dbReference>
<dbReference type="NCBIfam" id="NF008368">
    <property type="entry name" value="PRK11166.1"/>
    <property type="match status" value="1"/>
</dbReference>
<dbReference type="PANTHER" id="PTHR43693:SF1">
    <property type="entry name" value="PROTEIN PHOSPHATASE CHEZ"/>
    <property type="match status" value="1"/>
</dbReference>
<accession>A0A261RXA7</accession>
<dbReference type="Gene3D" id="1.20.5.590">
    <property type="entry name" value="Single helix bin"/>
    <property type="match status" value="1"/>
</dbReference>
<dbReference type="GO" id="GO:0004721">
    <property type="term" value="F:phosphoprotein phosphatase activity"/>
    <property type="evidence" value="ECO:0007669"/>
    <property type="project" value="UniProtKB-KW"/>
</dbReference>
<comment type="caution">
    <text evidence="13">The sequence shown here is derived from an EMBL/GenBank/DDBJ whole genome shotgun (WGS) entry which is preliminary data.</text>
</comment>
<comment type="subcellular location">
    <subcellularLocation>
        <location evidence="1 10">Cytoplasm</location>
    </subcellularLocation>
</comment>
<evidence type="ECO:0000256" key="9">
    <source>
        <dbReference type="ARBA" id="ARBA00029599"/>
    </source>
</evidence>
<feature type="site" description="Enhances dephosphorylation of CheY-P" evidence="11">
    <location>
        <position position="149"/>
    </location>
</feature>
<comment type="subunit">
    <text evidence="10">Homodimer.</text>
</comment>
<keyword evidence="8 10" id="KW-0904">Protein phosphatase</keyword>
<dbReference type="PIRSF" id="PIRSF002884">
    <property type="entry name" value="CheZ"/>
    <property type="match status" value="1"/>
</dbReference>
<dbReference type="RefSeq" id="WP_094854170.1">
    <property type="nucleotide sequence ID" value="NZ_NEVM01000005.1"/>
</dbReference>